<sequence length="178" mass="20771">MEMLNSRYTTKSSSGQFCSQYTNDWRKSETYLNESLTNPGLECFSVKDIDEVNSGALEEFRLNGKECDLDEFDRYKMQNRILNNPLQHIIQPTITTKNRKKTKNFCVFCKNNKESYSVYNSHILKDPNDKVLCPVLRRYTCPMCGSNGDNAHTIKYCPQNETFGNYLNKMIVKSFKKH</sequence>
<dbReference type="Proteomes" id="UP000596742">
    <property type="component" value="Unassembled WGS sequence"/>
</dbReference>
<evidence type="ECO:0000256" key="6">
    <source>
        <dbReference type="ARBA" id="ARBA00022845"/>
    </source>
</evidence>
<dbReference type="Gene3D" id="4.10.60.30">
    <property type="entry name" value="Nanos, RNA-binding domain"/>
    <property type="match status" value="1"/>
</dbReference>
<dbReference type="InterPro" id="IPR008705">
    <property type="entry name" value="Nanos/Xcar2"/>
</dbReference>
<comment type="similarity">
    <text evidence="8">Belongs to the nanos family.</text>
</comment>
<reference evidence="10" key="1">
    <citation type="submission" date="2018-11" db="EMBL/GenBank/DDBJ databases">
        <authorList>
            <person name="Alioto T."/>
            <person name="Alioto T."/>
        </authorList>
    </citation>
    <scope>NUCLEOTIDE SEQUENCE</scope>
</reference>
<gene>
    <name evidence="10" type="ORF">MGAL_10B008412</name>
</gene>
<evidence type="ECO:0000256" key="1">
    <source>
        <dbReference type="ARBA" id="ARBA00004496"/>
    </source>
</evidence>
<evidence type="ECO:0000256" key="5">
    <source>
        <dbReference type="ARBA" id="ARBA00022833"/>
    </source>
</evidence>
<evidence type="ECO:0000256" key="2">
    <source>
        <dbReference type="ARBA" id="ARBA00022490"/>
    </source>
</evidence>
<dbReference type="GO" id="GO:0005737">
    <property type="term" value="C:cytoplasm"/>
    <property type="evidence" value="ECO:0007669"/>
    <property type="project" value="UniProtKB-SubCell"/>
</dbReference>
<dbReference type="FunFam" id="4.10.60.30:FF:000001">
    <property type="entry name" value="nanos homolog 3"/>
    <property type="match status" value="1"/>
</dbReference>
<comment type="caution">
    <text evidence="10">The sequence shown here is derived from an EMBL/GenBank/DDBJ whole genome shotgun (WGS) entry which is preliminary data.</text>
</comment>
<evidence type="ECO:0000259" key="9">
    <source>
        <dbReference type="PROSITE" id="PS51522"/>
    </source>
</evidence>
<comment type="subcellular location">
    <subcellularLocation>
        <location evidence="1">Cytoplasm</location>
    </subcellularLocation>
</comment>
<accession>A0A8B6GDF0</accession>
<dbReference type="Pfam" id="PF05741">
    <property type="entry name" value="zf-nanos"/>
    <property type="match status" value="1"/>
</dbReference>
<organism evidence="10 11">
    <name type="scientific">Mytilus galloprovincialis</name>
    <name type="common">Mediterranean mussel</name>
    <dbReference type="NCBI Taxonomy" id="29158"/>
    <lineage>
        <taxon>Eukaryota</taxon>
        <taxon>Metazoa</taxon>
        <taxon>Spiralia</taxon>
        <taxon>Lophotrochozoa</taxon>
        <taxon>Mollusca</taxon>
        <taxon>Bivalvia</taxon>
        <taxon>Autobranchia</taxon>
        <taxon>Pteriomorphia</taxon>
        <taxon>Mytilida</taxon>
        <taxon>Mytiloidea</taxon>
        <taxon>Mytilidae</taxon>
        <taxon>Mytilinae</taxon>
        <taxon>Mytilus</taxon>
    </lineage>
</organism>
<evidence type="ECO:0000256" key="3">
    <source>
        <dbReference type="ARBA" id="ARBA00022723"/>
    </source>
</evidence>
<evidence type="ECO:0000256" key="4">
    <source>
        <dbReference type="ARBA" id="ARBA00022771"/>
    </source>
</evidence>
<evidence type="ECO:0000313" key="10">
    <source>
        <dbReference type="EMBL" id="VDI62431.1"/>
    </source>
</evidence>
<keyword evidence="11" id="KW-1185">Reference proteome</keyword>
<proteinExistence type="inferred from homology"/>
<dbReference type="PROSITE" id="PS51522">
    <property type="entry name" value="ZF_NANOS"/>
    <property type="match status" value="1"/>
</dbReference>
<dbReference type="OrthoDB" id="10010129at2759"/>
<dbReference type="GO" id="GO:0006417">
    <property type="term" value="P:regulation of translation"/>
    <property type="evidence" value="ECO:0007669"/>
    <property type="project" value="UniProtKB-UniRule"/>
</dbReference>
<keyword evidence="3" id="KW-0479">Metal-binding</keyword>
<dbReference type="InterPro" id="IPR024161">
    <property type="entry name" value="Znf_nanos-typ"/>
</dbReference>
<evidence type="ECO:0000256" key="7">
    <source>
        <dbReference type="ARBA" id="ARBA00022884"/>
    </source>
</evidence>
<keyword evidence="6 8" id="KW-0810">Translation regulation</keyword>
<keyword evidence="7 8" id="KW-0694">RNA-binding</keyword>
<keyword evidence="2" id="KW-0963">Cytoplasm</keyword>
<dbReference type="GO" id="GO:0008270">
    <property type="term" value="F:zinc ion binding"/>
    <property type="evidence" value="ECO:0007669"/>
    <property type="project" value="UniProtKB-KW"/>
</dbReference>
<evidence type="ECO:0000313" key="11">
    <source>
        <dbReference type="Proteomes" id="UP000596742"/>
    </source>
</evidence>
<keyword evidence="5" id="KW-0862">Zinc</keyword>
<evidence type="ECO:0000256" key="8">
    <source>
        <dbReference type="PROSITE-ProRule" id="PRU00855"/>
    </source>
</evidence>
<dbReference type="PANTHER" id="PTHR12887">
    <property type="entry name" value="NANOS PROTEIN"/>
    <property type="match status" value="1"/>
</dbReference>
<dbReference type="EMBL" id="UYJE01008252">
    <property type="protein sequence ID" value="VDI62431.1"/>
    <property type="molecule type" value="Genomic_DNA"/>
</dbReference>
<keyword evidence="4 8" id="KW-0863">Zinc-finger</keyword>
<dbReference type="InterPro" id="IPR038129">
    <property type="entry name" value="Nanos_sf"/>
</dbReference>
<dbReference type="AlphaFoldDB" id="A0A8B6GDF0"/>
<feature type="domain" description="Nanos-type" evidence="9">
    <location>
        <begin position="105"/>
        <end position="159"/>
    </location>
</feature>
<name>A0A8B6GDF0_MYTGA</name>
<dbReference type="GO" id="GO:0003723">
    <property type="term" value="F:RNA binding"/>
    <property type="evidence" value="ECO:0007669"/>
    <property type="project" value="UniProtKB-UniRule"/>
</dbReference>
<protein>
    <submittedName>
        <fullName evidence="10">Protein nanos 1</fullName>
    </submittedName>
</protein>